<dbReference type="Proteomes" id="UP001229421">
    <property type="component" value="Unassembled WGS sequence"/>
</dbReference>
<keyword evidence="2" id="KW-1185">Reference proteome</keyword>
<dbReference type="EMBL" id="JAUHHV010000001">
    <property type="protein sequence ID" value="KAK1437941.1"/>
    <property type="molecule type" value="Genomic_DNA"/>
</dbReference>
<name>A0AAD8PA68_TARER</name>
<evidence type="ECO:0000313" key="1">
    <source>
        <dbReference type="EMBL" id="KAK1437941.1"/>
    </source>
</evidence>
<gene>
    <name evidence="1" type="ORF">QVD17_03741</name>
</gene>
<protein>
    <submittedName>
        <fullName evidence="1">Uncharacterized protein</fullName>
    </submittedName>
</protein>
<dbReference type="AlphaFoldDB" id="A0AAD8PA68"/>
<sequence>MVADLCSGCRSFHVYDQLLFWPSKALDERFYPHLKCVSRNNIGLIAVAILWHIHLDCLYASKQRQILTLSFSQLAEASFIYLPSSIEASSEKIFFFFFFIWFRDFIR</sequence>
<organism evidence="1 2">
    <name type="scientific">Tagetes erecta</name>
    <name type="common">African marigold</name>
    <dbReference type="NCBI Taxonomy" id="13708"/>
    <lineage>
        <taxon>Eukaryota</taxon>
        <taxon>Viridiplantae</taxon>
        <taxon>Streptophyta</taxon>
        <taxon>Embryophyta</taxon>
        <taxon>Tracheophyta</taxon>
        <taxon>Spermatophyta</taxon>
        <taxon>Magnoliopsida</taxon>
        <taxon>eudicotyledons</taxon>
        <taxon>Gunneridae</taxon>
        <taxon>Pentapetalae</taxon>
        <taxon>asterids</taxon>
        <taxon>campanulids</taxon>
        <taxon>Asterales</taxon>
        <taxon>Asteraceae</taxon>
        <taxon>Asteroideae</taxon>
        <taxon>Heliantheae alliance</taxon>
        <taxon>Tageteae</taxon>
        <taxon>Tagetes</taxon>
    </lineage>
</organism>
<proteinExistence type="predicted"/>
<reference evidence="1" key="1">
    <citation type="journal article" date="2023" name="bioRxiv">
        <title>Improved chromosome-level genome assembly for marigold (Tagetes erecta).</title>
        <authorList>
            <person name="Jiang F."/>
            <person name="Yuan L."/>
            <person name="Wang S."/>
            <person name="Wang H."/>
            <person name="Xu D."/>
            <person name="Wang A."/>
            <person name="Fan W."/>
        </authorList>
    </citation>
    <scope>NUCLEOTIDE SEQUENCE</scope>
    <source>
        <strain evidence="1">WSJ</strain>
        <tissue evidence="1">Leaf</tissue>
    </source>
</reference>
<comment type="caution">
    <text evidence="1">The sequence shown here is derived from an EMBL/GenBank/DDBJ whole genome shotgun (WGS) entry which is preliminary data.</text>
</comment>
<accession>A0AAD8PA68</accession>
<evidence type="ECO:0000313" key="2">
    <source>
        <dbReference type="Proteomes" id="UP001229421"/>
    </source>
</evidence>